<accession>A0A915BJK4</accession>
<proteinExistence type="predicted"/>
<evidence type="ECO:0000256" key="1">
    <source>
        <dbReference type="SAM" id="MobiDB-lite"/>
    </source>
</evidence>
<dbReference type="Proteomes" id="UP000887569">
    <property type="component" value="Unplaced"/>
</dbReference>
<evidence type="ECO:0000313" key="3">
    <source>
        <dbReference type="WBParaSite" id="PgR043_g007_t01"/>
    </source>
</evidence>
<name>A0A915BJK4_PARUN</name>
<dbReference type="AlphaFoldDB" id="A0A915BJK4"/>
<reference evidence="3 4" key="1">
    <citation type="submission" date="2022-11" db="UniProtKB">
        <authorList>
            <consortium name="WormBaseParasite"/>
        </authorList>
    </citation>
    <scope>IDENTIFICATION</scope>
</reference>
<evidence type="ECO:0000313" key="4">
    <source>
        <dbReference type="WBParaSite" id="PgR043_g007_t02"/>
    </source>
</evidence>
<protein>
    <submittedName>
        <fullName evidence="3 4">Uncharacterized protein</fullName>
    </submittedName>
</protein>
<evidence type="ECO:0000313" key="2">
    <source>
        <dbReference type="Proteomes" id="UP000887569"/>
    </source>
</evidence>
<sequence>MKRRDEEMIEFVRLENDVTAISTTMKRSGDRRMPPMKFAGAESG</sequence>
<dbReference type="WBParaSite" id="PgR043_g007_t02">
    <property type="protein sequence ID" value="PgR043_g007_t02"/>
    <property type="gene ID" value="PgR043_g007"/>
</dbReference>
<organism evidence="2 4">
    <name type="scientific">Parascaris univalens</name>
    <name type="common">Nematode worm</name>
    <dbReference type="NCBI Taxonomy" id="6257"/>
    <lineage>
        <taxon>Eukaryota</taxon>
        <taxon>Metazoa</taxon>
        <taxon>Ecdysozoa</taxon>
        <taxon>Nematoda</taxon>
        <taxon>Chromadorea</taxon>
        <taxon>Rhabditida</taxon>
        <taxon>Spirurina</taxon>
        <taxon>Ascaridomorpha</taxon>
        <taxon>Ascaridoidea</taxon>
        <taxon>Ascarididae</taxon>
        <taxon>Parascaris</taxon>
    </lineage>
</organism>
<feature type="region of interest" description="Disordered" evidence="1">
    <location>
        <begin position="25"/>
        <end position="44"/>
    </location>
</feature>
<dbReference type="WBParaSite" id="PgR043_g007_t01">
    <property type="protein sequence ID" value="PgR043_g007_t01"/>
    <property type="gene ID" value="PgR043_g007"/>
</dbReference>
<keyword evidence="2" id="KW-1185">Reference proteome</keyword>